<dbReference type="Proteomes" id="UP000008363">
    <property type="component" value="Unassembled WGS sequence"/>
</dbReference>
<comment type="caution">
    <text evidence="2">The sequence shown here is derived from an EMBL/GenBank/DDBJ whole genome shotgun (WGS) entry which is preliminary data.</text>
</comment>
<organism evidence="2 3">
    <name type="scientific">Gordonia rhizosphera NBRC 16068</name>
    <dbReference type="NCBI Taxonomy" id="1108045"/>
    <lineage>
        <taxon>Bacteria</taxon>
        <taxon>Bacillati</taxon>
        <taxon>Actinomycetota</taxon>
        <taxon>Actinomycetes</taxon>
        <taxon>Mycobacteriales</taxon>
        <taxon>Gordoniaceae</taxon>
        <taxon>Gordonia</taxon>
    </lineage>
</organism>
<accession>K6W4P6</accession>
<feature type="chain" id="PRO_5038454585" description="Arylsulfotransferase N-terminal domain-containing protein" evidence="1">
    <location>
        <begin position="35"/>
        <end position="407"/>
    </location>
</feature>
<dbReference type="STRING" id="1108045.GORHZ_036_00050"/>
<keyword evidence="1" id="KW-0732">Signal</keyword>
<sequence length="407" mass="43914">MCFRTRDRRWQRRVGAGIATLVLAGGVVAPAASAEPRLPTMPVGTFDYTVNVNKPDGSAARVFYTTGQAAAVPFVINQPGLDQIGQANIIADKSGKIVYRYTPPRGQSVANFRTQIYQGRKVLTWWQGTGAAGHGAGVDYIADINGHVIKTVTPGDGLHSDVHEFRLTPDGRALITSYVPVKADLTSVGGPRDGVMLDCVAAVVDVATNRVLTHWSALEHIPVAASSSRPNGLGDIVRGSEYDPYHMNSIALGSDGDLLISFRNLNAIYDVDMATGKIRWRLGGKHPDFAMGPGTSMFGQHDAEFADASTVRFFDNNIDVYNQQGESAIKWIRIDPRKHTAILVRAQHHPADIASAAMGNAQALPRGFTAGSWGMAPHISEFSPTGKLVYDATLPVGTYRAYMDTWP</sequence>
<evidence type="ECO:0000313" key="2">
    <source>
        <dbReference type="EMBL" id="GAB88681.1"/>
    </source>
</evidence>
<dbReference type="InterPro" id="IPR053143">
    <property type="entry name" value="Arylsulfate_ST"/>
</dbReference>
<reference evidence="2 3" key="1">
    <citation type="submission" date="2012-08" db="EMBL/GenBank/DDBJ databases">
        <title>Whole genome shotgun sequence of Gordonia rhizosphera NBRC 16068.</title>
        <authorList>
            <person name="Takarada H."/>
            <person name="Isaki S."/>
            <person name="Hosoyama A."/>
            <person name="Tsuchikane K."/>
            <person name="Katsumata H."/>
            <person name="Baba S."/>
            <person name="Ohji S."/>
            <person name="Yamazaki S."/>
            <person name="Fujita N."/>
        </authorList>
    </citation>
    <scope>NUCLEOTIDE SEQUENCE [LARGE SCALE GENOMIC DNA]</scope>
    <source>
        <strain evidence="2 3">NBRC 16068</strain>
    </source>
</reference>
<dbReference type="EMBL" id="BAHC01000036">
    <property type="protein sequence ID" value="GAB88681.1"/>
    <property type="molecule type" value="Genomic_DNA"/>
</dbReference>
<dbReference type="InterPro" id="IPR011047">
    <property type="entry name" value="Quinoprotein_ADH-like_sf"/>
</dbReference>
<proteinExistence type="predicted"/>
<feature type="signal peptide" evidence="1">
    <location>
        <begin position="1"/>
        <end position="34"/>
    </location>
</feature>
<dbReference type="Pfam" id="PF14269">
    <property type="entry name" value="Arylsulfotran_2"/>
    <property type="match status" value="1"/>
</dbReference>
<protein>
    <recommendedName>
        <fullName evidence="4">Arylsulfotransferase N-terminal domain-containing protein</fullName>
    </recommendedName>
</protein>
<dbReference type="OrthoDB" id="3225323at2"/>
<evidence type="ECO:0008006" key="4">
    <source>
        <dbReference type="Google" id="ProtNLM"/>
    </source>
</evidence>
<keyword evidence="3" id="KW-1185">Reference proteome</keyword>
<dbReference type="PANTHER" id="PTHR35340">
    <property type="entry name" value="PQQ ENZYME REPEAT PROTEIN-RELATED"/>
    <property type="match status" value="1"/>
</dbReference>
<dbReference type="eggNOG" id="ENOG502Z7WX">
    <property type="taxonomic scope" value="Bacteria"/>
</dbReference>
<dbReference type="PANTHER" id="PTHR35340:SF5">
    <property type="entry name" value="ASST-DOMAIN-CONTAINING PROTEIN"/>
    <property type="match status" value="1"/>
</dbReference>
<gene>
    <name evidence="2" type="ORF">GORHZ_036_00050</name>
</gene>
<evidence type="ECO:0000313" key="3">
    <source>
        <dbReference type="Proteomes" id="UP000008363"/>
    </source>
</evidence>
<name>K6W4P6_9ACTN</name>
<evidence type="ECO:0000256" key="1">
    <source>
        <dbReference type="SAM" id="SignalP"/>
    </source>
</evidence>
<dbReference type="SUPFAM" id="SSF50998">
    <property type="entry name" value="Quinoprotein alcohol dehydrogenase-like"/>
    <property type="match status" value="1"/>
</dbReference>
<dbReference type="AlphaFoldDB" id="K6W4P6"/>
<dbReference type="InterPro" id="IPR039535">
    <property type="entry name" value="ASST-like"/>
</dbReference>